<dbReference type="GO" id="GO:0008009">
    <property type="term" value="F:chemokine activity"/>
    <property type="evidence" value="ECO:0007669"/>
    <property type="project" value="InterPro"/>
</dbReference>
<dbReference type="InterPro" id="IPR039809">
    <property type="entry name" value="Chemokine_b/g/d"/>
</dbReference>
<accession>A0AAV1PHN9</accession>
<name>A0AAV1PHN9_SCOSC</name>
<dbReference type="EMBL" id="CAWUFR010000147">
    <property type="protein sequence ID" value="CAK6970022.1"/>
    <property type="molecule type" value="Genomic_DNA"/>
</dbReference>
<feature type="transmembrane region" description="Helical" evidence="2">
    <location>
        <begin position="55"/>
        <end position="75"/>
    </location>
</feature>
<protein>
    <submittedName>
        <fullName evidence="4">C-C motif chemokine 20-like isoform X2</fullName>
    </submittedName>
</protein>
<dbReference type="PANTHER" id="PTHR12015">
    <property type="entry name" value="SMALL INDUCIBLE CYTOKINE A"/>
    <property type="match status" value="1"/>
</dbReference>
<evidence type="ECO:0000313" key="4">
    <source>
        <dbReference type="EMBL" id="CAK6970022.1"/>
    </source>
</evidence>
<dbReference type="Gene3D" id="2.40.50.40">
    <property type="match status" value="1"/>
</dbReference>
<proteinExistence type="predicted"/>
<evidence type="ECO:0000313" key="5">
    <source>
        <dbReference type="Proteomes" id="UP001314229"/>
    </source>
</evidence>
<dbReference type="SMART" id="SM00199">
    <property type="entry name" value="SCY"/>
    <property type="match status" value="1"/>
</dbReference>
<evidence type="ECO:0000259" key="3">
    <source>
        <dbReference type="SMART" id="SM00199"/>
    </source>
</evidence>
<keyword evidence="2" id="KW-1133">Transmembrane helix</keyword>
<evidence type="ECO:0000256" key="2">
    <source>
        <dbReference type="SAM" id="Phobius"/>
    </source>
</evidence>
<dbReference type="SUPFAM" id="SSF54117">
    <property type="entry name" value="Interleukin 8-like chemokines"/>
    <property type="match status" value="1"/>
</dbReference>
<keyword evidence="1" id="KW-0202">Cytokine</keyword>
<reference evidence="4 5" key="1">
    <citation type="submission" date="2024-01" db="EMBL/GenBank/DDBJ databases">
        <authorList>
            <person name="Alioto T."/>
            <person name="Alioto T."/>
            <person name="Gomez Garrido J."/>
        </authorList>
    </citation>
    <scope>NUCLEOTIDE SEQUENCE [LARGE SCALE GENOMIC DNA]</scope>
</reference>
<sequence>MRSDHTFTFSYICINAPAALLSTSQRHLHTHLKRLSEAANLSSDHQRNKDMASRIAALLLLGVICLGFASGQVAIDCCLSTSNKHFPHQIVKSYIIQEAGKGCEISATILKSQRGKNICAPEASKAQWVQDIINHVDKRRARQ</sequence>
<dbReference type="GO" id="GO:0005615">
    <property type="term" value="C:extracellular space"/>
    <property type="evidence" value="ECO:0007669"/>
    <property type="project" value="UniProtKB-KW"/>
</dbReference>
<dbReference type="InterPro" id="IPR036048">
    <property type="entry name" value="Interleukin_8-like_sf"/>
</dbReference>
<keyword evidence="2" id="KW-0472">Membrane</keyword>
<dbReference type="Proteomes" id="UP001314229">
    <property type="component" value="Unassembled WGS sequence"/>
</dbReference>
<dbReference type="AlphaFoldDB" id="A0AAV1PHN9"/>
<keyword evidence="2" id="KW-0812">Transmembrane</keyword>
<comment type="caution">
    <text evidence="4">The sequence shown here is derived from an EMBL/GenBank/DDBJ whole genome shotgun (WGS) entry which is preliminary data.</text>
</comment>
<dbReference type="PANTHER" id="PTHR12015:SF108">
    <property type="entry name" value="C-C MOTIF CHEMOKINE 20"/>
    <property type="match status" value="1"/>
</dbReference>
<dbReference type="CDD" id="cd00169">
    <property type="entry name" value="Chemokine"/>
    <property type="match status" value="1"/>
</dbReference>
<evidence type="ECO:0000256" key="1">
    <source>
        <dbReference type="ARBA" id="ARBA00022514"/>
    </source>
</evidence>
<keyword evidence="5" id="KW-1185">Reference proteome</keyword>
<dbReference type="Pfam" id="PF00048">
    <property type="entry name" value="IL8"/>
    <property type="match status" value="1"/>
</dbReference>
<organism evidence="4 5">
    <name type="scientific">Scomber scombrus</name>
    <name type="common">Atlantic mackerel</name>
    <name type="synonym">Scomber vernalis</name>
    <dbReference type="NCBI Taxonomy" id="13677"/>
    <lineage>
        <taxon>Eukaryota</taxon>
        <taxon>Metazoa</taxon>
        <taxon>Chordata</taxon>
        <taxon>Craniata</taxon>
        <taxon>Vertebrata</taxon>
        <taxon>Euteleostomi</taxon>
        <taxon>Actinopterygii</taxon>
        <taxon>Neopterygii</taxon>
        <taxon>Teleostei</taxon>
        <taxon>Neoteleostei</taxon>
        <taxon>Acanthomorphata</taxon>
        <taxon>Pelagiaria</taxon>
        <taxon>Scombriformes</taxon>
        <taxon>Scombridae</taxon>
        <taxon>Scomber</taxon>
    </lineage>
</organism>
<feature type="domain" description="Chemokine interleukin-8-like" evidence="3">
    <location>
        <begin position="74"/>
        <end position="136"/>
    </location>
</feature>
<dbReference type="GO" id="GO:0006955">
    <property type="term" value="P:immune response"/>
    <property type="evidence" value="ECO:0007669"/>
    <property type="project" value="InterPro"/>
</dbReference>
<gene>
    <name evidence="4" type="ORF">FSCOSCO3_A014071</name>
</gene>
<dbReference type="InterPro" id="IPR001811">
    <property type="entry name" value="Chemokine_IL8-like_dom"/>
</dbReference>